<dbReference type="EMBL" id="CAWVOK010000010">
    <property type="protein sequence ID" value="CAK8162566.1"/>
    <property type="molecule type" value="Genomic_DNA"/>
</dbReference>
<reference evidence="3 4" key="1">
    <citation type="submission" date="2024-01" db="EMBL/GenBank/DDBJ databases">
        <authorList>
            <person name="Kunselman E."/>
        </authorList>
    </citation>
    <scope>NUCLEOTIDE SEQUENCE [LARGE SCALE GENOMIC DNA]</scope>
    <source>
        <strain evidence="3">2 abalone samples</strain>
    </source>
</reference>
<name>A0ABP0EUJ9_9RICK</name>
<keyword evidence="1" id="KW-1133">Transmembrane helix</keyword>
<evidence type="ECO:0000256" key="1">
    <source>
        <dbReference type="SAM" id="Phobius"/>
    </source>
</evidence>
<sequence length="212" mass="24375">MDWHEETDNIIEYIWRKYSTIIIFIIVVFGFLSFVGASWYQKKIAQEAADGSLAFKAISSRSSMSLPLREKSLQQLIKSKTNYRQFATLYLGDLYYEQDASNPEVKRLYNVILHDRKANKIVKNFAAQRLAYMALNEGNVDDLPQYISVLKNNNFPLSAKQLQIFYNIAIHNNNEALQLIEELNDVAPAAQEINTGLMEMIEQPEVITPYAP</sequence>
<keyword evidence="1" id="KW-0812">Transmembrane</keyword>
<evidence type="ECO:0000259" key="2">
    <source>
        <dbReference type="Pfam" id="PF09976"/>
    </source>
</evidence>
<feature type="transmembrane region" description="Helical" evidence="1">
    <location>
        <begin position="21"/>
        <end position="40"/>
    </location>
</feature>
<gene>
    <name evidence="3" type="ORF">CAXC1_190006</name>
</gene>
<feature type="domain" description="Ancillary SecYEG translocon subunit/Cell division coordinator CpoB TPR" evidence="2">
    <location>
        <begin position="15"/>
        <end position="154"/>
    </location>
</feature>
<keyword evidence="4" id="KW-1185">Reference proteome</keyword>
<dbReference type="Proteomes" id="UP001314181">
    <property type="component" value="Unassembled WGS sequence"/>
</dbReference>
<accession>A0ABP0EUJ9</accession>
<comment type="caution">
    <text evidence="3">The sequence shown here is derived from an EMBL/GenBank/DDBJ whole genome shotgun (WGS) entry which is preliminary data.</text>
</comment>
<evidence type="ECO:0000313" key="3">
    <source>
        <dbReference type="EMBL" id="CAK8162566.1"/>
    </source>
</evidence>
<proteinExistence type="predicted"/>
<dbReference type="Pfam" id="PF09976">
    <property type="entry name" value="TPR_21"/>
    <property type="match status" value="1"/>
</dbReference>
<dbReference type="InterPro" id="IPR018704">
    <property type="entry name" value="SecYEG/CpoB_TPR"/>
</dbReference>
<dbReference type="RefSeq" id="WP_338363668.1">
    <property type="nucleotide sequence ID" value="NZ_CAWVOK010000010.1"/>
</dbReference>
<keyword evidence="1" id="KW-0472">Membrane</keyword>
<protein>
    <recommendedName>
        <fullName evidence="2">Ancillary SecYEG translocon subunit/Cell division coordinator CpoB TPR domain-containing protein</fullName>
    </recommendedName>
</protein>
<evidence type="ECO:0000313" key="4">
    <source>
        <dbReference type="Proteomes" id="UP001314181"/>
    </source>
</evidence>
<organism evidence="3 4">
    <name type="scientific">Candidatus Xenohaliotis californiensis</name>
    <dbReference type="NCBI Taxonomy" id="84677"/>
    <lineage>
        <taxon>Bacteria</taxon>
        <taxon>Pseudomonadati</taxon>
        <taxon>Pseudomonadota</taxon>
        <taxon>Alphaproteobacteria</taxon>
        <taxon>Rickettsiales</taxon>
        <taxon>Anaplasmataceae</taxon>
        <taxon>Candidatus Xenohaliotis</taxon>
    </lineage>
</organism>